<comment type="caution">
    <text evidence="1">The sequence shown here is derived from an EMBL/GenBank/DDBJ whole genome shotgun (WGS) entry which is preliminary data.</text>
</comment>
<evidence type="ECO:0008006" key="3">
    <source>
        <dbReference type="Google" id="ProtNLM"/>
    </source>
</evidence>
<accession>A0A4R1Q9D5</accession>
<dbReference type="OrthoDB" id="9780944at2"/>
<protein>
    <recommendedName>
        <fullName evidence="3">Quinate 5-dehydrogenase</fullName>
    </recommendedName>
</protein>
<keyword evidence="2" id="KW-1185">Reference proteome</keyword>
<proteinExistence type="predicted"/>
<reference evidence="1 2" key="1">
    <citation type="submission" date="2019-03" db="EMBL/GenBank/DDBJ databases">
        <title>Genomic Encyclopedia of Type Strains, Phase IV (KMG-IV): sequencing the most valuable type-strain genomes for metagenomic binning, comparative biology and taxonomic classification.</title>
        <authorList>
            <person name="Goeker M."/>
        </authorList>
    </citation>
    <scope>NUCLEOTIDE SEQUENCE [LARGE SCALE GENOMIC DNA]</scope>
    <source>
        <strain evidence="1 2">DSM 15969</strain>
    </source>
</reference>
<dbReference type="AlphaFoldDB" id="A0A4R1Q9D5"/>
<dbReference type="RefSeq" id="WP_132078241.1">
    <property type="nucleotide sequence ID" value="NZ_DAIMLW010000066.1"/>
</dbReference>
<name>A0A4R1Q9D5_9FIRM</name>
<gene>
    <name evidence="1" type="ORF">EV210_104339</name>
</gene>
<organism evidence="1 2">
    <name type="scientific">Anaerospora hongkongensis</name>
    <dbReference type="NCBI Taxonomy" id="244830"/>
    <lineage>
        <taxon>Bacteria</taxon>
        <taxon>Bacillati</taxon>
        <taxon>Bacillota</taxon>
        <taxon>Negativicutes</taxon>
        <taxon>Selenomonadales</taxon>
        <taxon>Sporomusaceae</taxon>
        <taxon>Anaerospora</taxon>
    </lineage>
</organism>
<dbReference type="Proteomes" id="UP000295063">
    <property type="component" value="Unassembled WGS sequence"/>
</dbReference>
<evidence type="ECO:0000313" key="1">
    <source>
        <dbReference type="EMBL" id="TCL38355.1"/>
    </source>
</evidence>
<dbReference type="EMBL" id="SLUI01000004">
    <property type="protein sequence ID" value="TCL38355.1"/>
    <property type="molecule type" value="Genomic_DNA"/>
</dbReference>
<sequence length="300" mass="32926">MKHVVSISLGSSRRNHKVVQDFGGQPVTIERLGTDGDKEKAIRLIKELDGHVDAFGLGGTDLYIYAGGHRYTFLESKRIVAAARTTPIVDGSGLKNTLERRVVDYLVKQQGFLFENRPVLMVCAVDRFGLAEALVGVKSKVVFGDLLFGLGVPLPIRTLSGLARLAQIVAPVVTKLPVRFFYPTGDKQVNNTPRFSNYFHQAEVIAGDFHFIRRYMPPSLAGKTLITNTVTAEDQMLLKERGVAALVTTTPDMGGRSFGTNVLEAVLIALAGPESRPLTPLAYEALLDQLKIYPRITRFS</sequence>
<evidence type="ECO:0000313" key="2">
    <source>
        <dbReference type="Proteomes" id="UP000295063"/>
    </source>
</evidence>